<evidence type="ECO:0000259" key="17">
    <source>
        <dbReference type="SMART" id="SM00934"/>
    </source>
</evidence>
<dbReference type="InterPro" id="IPR000836">
    <property type="entry name" value="PRTase_dom"/>
</dbReference>
<evidence type="ECO:0000313" key="19">
    <source>
        <dbReference type="Proteomes" id="UP001301350"/>
    </source>
</evidence>
<reference evidence="18 19" key="1">
    <citation type="submission" date="2022-07" db="EMBL/GenBank/DDBJ databases">
        <title>Genome-wide signatures of adaptation to extreme environments.</title>
        <authorList>
            <person name="Cho C.H."/>
            <person name="Yoon H.S."/>
        </authorList>
    </citation>
    <scope>NUCLEOTIDE SEQUENCE [LARGE SCALE GENOMIC DNA]</scope>
    <source>
        <strain evidence="18 19">DBV 063 E5</strain>
    </source>
</reference>
<dbReference type="InterPro" id="IPR013785">
    <property type="entry name" value="Aldolase_TIM"/>
</dbReference>
<evidence type="ECO:0000256" key="4">
    <source>
        <dbReference type="ARBA" id="ARBA00006221"/>
    </source>
</evidence>
<dbReference type="InterPro" id="IPR029057">
    <property type="entry name" value="PRTase-like"/>
</dbReference>
<dbReference type="SMART" id="SM00934">
    <property type="entry name" value="OMPdecase"/>
    <property type="match status" value="1"/>
</dbReference>
<dbReference type="FunFam" id="3.20.20.70:FF:000114">
    <property type="entry name" value="Decarboxylase,orotidine phosphate"/>
    <property type="match status" value="1"/>
</dbReference>
<dbReference type="InterPro" id="IPR014732">
    <property type="entry name" value="OMPdecase"/>
</dbReference>
<comment type="caution">
    <text evidence="18">The sequence shown here is derived from an EMBL/GenBank/DDBJ whole genome shotgun (WGS) entry which is preliminary data.</text>
</comment>
<evidence type="ECO:0000256" key="9">
    <source>
        <dbReference type="ARBA" id="ARBA00022676"/>
    </source>
</evidence>
<dbReference type="SUPFAM" id="SSF53271">
    <property type="entry name" value="PRTase-like"/>
    <property type="match status" value="1"/>
</dbReference>
<keyword evidence="11" id="KW-0210">Decarboxylase</keyword>
<feature type="active site" description="For OMPdecase activity" evidence="15">
    <location>
        <position position="295"/>
    </location>
</feature>
<feature type="active site" description="For OMPdecase activity" evidence="15">
    <location>
        <position position="297"/>
    </location>
</feature>
<dbReference type="GO" id="GO:0009507">
    <property type="term" value="C:chloroplast"/>
    <property type="evidence" value="ECO:0007669"/>
    <property type="project" value="UniProtKB-SubCell"/>
</dbReference>
<evidence type="ECO:0000256" key="15">
    <source>
        <dbReference type="PIRSR" id="PIRSR614732-1"/>
    </source>
</evidence>
<dbReference type="InterPro" id="IPR018089">
    <property type="entry name" value="OMPdecase_AS"/>
</dbReference>
<evidence type="ECO:0000256" key="13">
    <source>
        <dbReference type="ARBA" id="ARBA00023239"/>
    </source>
</evidence>
<keyword evidence="14" id="KW-0511">Multifunctional enzyme</keyword>
<organism evidence="18 19">
    <name type="scientific">Cyanidium caldarium</name>
    <name type="common">Red alga</name>
    <dbReference type="NCBI Taxonomy" id="2771"/>
    <lineage>
        <taxon>Eukaryota</taxon>
        <taxon>Rhodophyta</taxon>
        <taxon>Bangiophyceae</taxon>
        <taxon>Cyanidiales</taxon>
        <taxon>Cyanidiaceae</taxon>
        <taxon>Cyanidium</taxon>
    </lineage>
</organism>
<dbReference type="Gene3D" id="3.40.50.2020">
    <property type="match status" value="1"/>
</dbReference>
<dbReference type="CDD" id="cd06223">
    <property type="entry name" value="PRTases_typeI"/>
    <property type="match status" value="1"/>
</dbReference>
<evidence type="ECO:0000256" key="12">
    <source>
        <dbReference type="ARBA" id="ARBA00022975"/>
    </source>
</evidence>
<feature type="binding site" evidence="16">
    <location>
        <position position="242"/>
    </location>
    <ligand>
        <name>substrate</name>
    </ligand>
</feature>
<dbReference type="GO" id="GO:0044205">
    <property type="term" value="P:'de novo' UMP biosynthetic process"/>
    <property type="evidence" value="ECO:0007669"/>
    <property type="project" value="InterPro"/>
</dbReference>
<keyword evidence="12" id="KW-0665">Pyrimidine biosynthesis</keyword>
<dbReference type="EMBL" id="JANCYW010000004">
    <property type="protein sequence ID" value="KAK4535396.1"/>
    <property type="molecule type" value="Genomic_DNA"/>
</dbReference>
<feature type="binding site" evidence="16">
    <location>
        <position position="264"/>
    </location>
    <ligand>
        <name>substrate</name>
    </ligand>
</feature>
<dbReference type="GO" id="GO:0006207">
    <property type="term" value="P:'de novo' pyrimidine nucleobase biosynthetic process"/>
    <property type="evidence" value="ECO:0007669"/>
    <property type="project" value="InterPro"/>
</dbReference>
<evidence type="ECO:0000256" key="5">
    <source>
        <dbReference type="ARBA" id="ARBA00009769"/>
    </source>
</evidence>
<dbReference type="Pfam" id="PF00156">
    <property type="entry name" value="Pribosyltran"/>
    <property type="match status" value="1"/>
</dbReference>
<evidence type="ECO:0000256" key="16">
    <source>
        <dbReference type="PIRSR" id="PIRSR614732-2"/>
    </source>
</evidence>
<evidence type="ECO:0000256" key="2">
    <source>
        <dbReference type="ARBA" id="ARBA00004861"/>
    </source>
</evidence>
<dbReference type="InterPro" id="IPR023031">
    <property type="entry name" value="OPRT"/>
</dbReference>
<evidence type="ECO:0000256" key="8">
    <source>
        <dbReference type="ARBA" id="ARBA00015047"/>
    </source>
</evidence>
<dbReference type="GO" id="GO:0004590">
    <property type="term" value="F:orotidine-5'-phosphate decarboxylase activity"/>
    <property type="evidence" value="ECO:0007669"/>
    <property type="project" value="UniProtKB-EC"/>
</dbReference>
<evidence type="ECO:0000256" key="7">
    <source>
        <dbReference type="ARBA" id="ARBA00012321"/>
    </source>
</evidence>
<keyword evidence="13" id="KW-0456">Lyase</keyword>
<dbReference type="EC" id="2.4.2.10" evidence="6"/>
<evidence type="ECO:0000256" key="11">
    <source>
        <dbReference type="ARBA" id="ARBA00022793"/>
    </source>
</evidence>
<comment type="subcellular location">
    <subcellularLocation>
        <location evidence="1">Plastid</location>
        <location evidence="1">Chloroplast</location>
    </subcellularLocation>
</comment>
<dbReference type="NCBIfam" id="TIGR00336">
    <property type="entry name" value="pyrE"/>
    <property type="match status" value="1"/>
</dbReference>
<feature type="domain" description="Orotidine 5'-phosphate decarboxylase" evidence="17">
    <location>
        <begin position="236"/>
        <end position="451"/>
    </location>
</feature>
<dbReference type="InterPro" id="IPR011060">
    <property type="entry name" value="RibuloseP-bd_barrel"/>
</dbReference>
<keyword evidence="9" id="KW-0328">Glycosyltransferase</keyword>
<dbReference type="GO" id="GO:0004588">
    <property type="term" value="F:orotate phosphoribosyltransferase activity"/>
    <property type="evidence" value="ECO:0007669"/>
    <property type="project" value="UniProtKB-EC"/>
</dbReference>
<gene>
    <name evidence="18" type="ORF">CDCA_CDCA04G1421</name>
</gene>
<comment type="similarity">
    <text evidence="5">In the C-terminal section; belongs to the OMP decarboxylase family.</text>
</comment>
<evidence type="ECO:0000256" key="10">
    <source>
        <dbReference type="ARBA" id="ARBA00022679"/>
    </source>
</evidence>
<name>A0AAV9ITH7_CYACA</name>
<feature type="active site" description="For OMPdecase activity" evidence="15">
    <location>
        <position position="300"/>
    </location>
</feature>
<keyword evidence="19" id="KW-1185">Reference proteome</keyword>
<sequence>MEDTESLILQLFDVGAVKFGRFTLKSGIESPLYVDLRVTVSHPPVLEAVARRLSAVLEAAQCEYDVLCGVPYTALPFATVMSVRSGKPMVMRRKESKAYGLKRSVEGAYAAGQRCVVVEDLVTSGASILETVEALQAEGLQVDGAVALLDRQQGGSVNLSQRGVRLHTAFGMEDMLRVLVRASRIESTVAQSVMEFMGANRTVPVPVTVRCRWGAAAAAHPVAQRLLAIRDAKRSNLCVAADLCDAADIMRLCEQIGPLICVLKVHADTVDNWTAETASALRAAADRHNFLLFEDRKFADIGHTVVCQASGGVHRIVAWADLINAHGIPGRGVVDGLRQACQASGRAVGLLLVAQMSSKGNLIDSAYTERCLAMAREARDLCIGFIAQERLDDTGELLVMTPGVQLAAGGDALGQQYNTPADVIGCRGADFIIVGRGIYGATDPCQAARAYQAAGWAALTDASSRAR</sequence>
<dbReference type="PANTHER" id="PTHR19278:SF9">
    <property type="entry name" value="URIDINE 5'-MONOPHOSPHATE SYNTHASE"/>
    <property type="match status" value="1"/>
</dbReference>
<evidence type="ECO:0000256" key="14">
    <source>
        <dbReference type="ARBA" id="ARBA00023268"/>
    </source>
</evidence>
<comment type="pathway">
    <text evidence="2">Pyrimidine metabolism; UMP biosynthesis via de novo pathway; UMP from orotate: step 2/2.</text>
</comment>
<dbReference type="NCBIfam" id="TIGR01740">
    <property type="entry name" value="pyrF"/>
    <property type="match status" value="1"/>
</dbReference>
<feature type="binding site" evidence="16">
    <location>
        <position position="436"/>
    </location>
    <ligand>
        <name>substrate</name>
    </ligand>
</feature>
<feature type="binding site" evidence="16">
    <location>
        <position position="357"/>
    </location>
    <ligand>
        <name>substrate</name>
    </ligand>
</feature>
<evidence type="ECO:0000256" key="3">
    <source>
        <dbReference type="ARBA" id="ARBA00004889"/>
    </source>
</evidence>
<keyword evidence="10" id="KW-0808">Transferase</keyword>
<feature type="binding site" evidence="16">
    <location>
        <position position="415"/>
    </location>
    <ligand>
        <name>substrate</name>
    </ligand>
</feature>
<dbReference type="FunFam" id="3.40.50.2020:FF:000025">
    <property type="entry name" value="Uridine monophosphate synthetase"/>
    <property type="match status" value="1"/>
</dbReference>
<dbReference type="SUPFAM" id="SSF51366">
    <property type="entry name" value="Ribulose-phoshate binding barrel"/>
    <property type="match status" value="1"/>
</dbReference>
<dbReference type="PROSITE" id="PS00156">
    <property type="entry name" value="OMPDECASE"/>
    <property type="match status" value="1"/>
</dbReference>
<dbReference type="Pfam" id="PF00215">
    <property type="entry name" value="OMPdecase"/>
    <property type="match status" value="1"/>
</dbReference>
<comment type="pathway">
    <text evidence="3">Pyrimidine metabolism; UMP biosynthesis via de novo pathway; UMP from orotate: step 1/2.</text>
</comment>
<protein>
    <recommendedName>
        <fullName evidence="8">Uridine 5'-monophosphate synthase</fullName>
        <ecNumber evidence="6">2.4.2.10</ecNumber>
        <ecNumber evidence="7">4.1.1.23</ecNumber>
    </recommendedName>
</protein>
<dbReference type="Gene3D" id="3.20.20.70">
    <property type="entry name" value="Aldolase class I"/>
    <property type="match status" value="1"/>
</dbReference>
<dbReference type="AlphaFoldDB" id="A0AAV9ITH7"/>
<dbReference type="InterPro" id="IPR004467">
    <property type="entry name" value="Or_phspho_trans_dom"/>
</dbReference>
<dbReference type="EC" id="4.1.1.23" evidence="7"/>
<accession>A0AAV9ITH7</accession>
<comment type="similarity">
    <text evidence="4">In the N-terminal section; belongs to the purine/pyrimidine phosphoribosyltransferase family.</text>
</comment>
<evidence type="ECO:0000313" key="18">
    <source>
        <dbReference type="EMBL" id="KAK4535396.1"/>
    </source>
</evidence>
<proteinExistence type="inferred from homology"/>
<evidence type="ECO:0000256" key="6">
    <source>
        <dbReference type="ARBA" id="ARBA00011971"/>
    </source>
</evidence>
<dbReference type="InterPro" id="IPR001754">
    <property type="entry name" value="OMPdeCOase_dom"/>
</dbReference>
<evidence type="ECO:0000256" key="1">
    <source>
        <dbReference type="ARBA" id="ARBA00004229"/>
    </source>
</evidence>
<dbReference type="PANTHER" id="PTHR19278">
    <property type="entry name" value="OROTATE PHOSPHORIBOSYLTRANSFERASE"/>
    <property type="match status" value="1"/>
</dbReference>
<dbReference type="CDD" id="cd04725">
    <property type="entry name" value="OMP_decarboxylase_like"/>
    <property type="match status" value="1"/>
</dbReference>
<dbReference type="HAMAP" id="MF_01208">
    <property type="entry name" value="PyrE"/>
    <property type="match status" value="1"/>
</dbReference>
<feature type="binding site" evidence="16">
    <location>
        <position position="435"/>
    </location>
    <ligand>
        <name>substrate</name>
    </ligand>
</feature>
<dbReference type="Proteomes" id="UP001301350">
    <property type="component" value="Unassembled WGS sequence"/>
</dbReference>